<accession>A0A7W5BGC3</accession>
<evidence type="ECO:0000256" key="1">
    <source>
        <dbReference type="ARBA" id="ARBA00004651"/>
    </source>
</evidence>
<feature type="transmembrane region" description="Helical" evidence="6">
    <location>
        <begin position="361"/>
        <end position="385"/>
    </location>
</feature>
<proteinExistence type="predicted"/>
<organism evidence="7 8">
    <name type="scientific">Pseudoduganella violacea</name>
    <dbReference type="NCBI Taxonomy" id="1715466"/>
    <lineage>
        <taxon>Bacteria</taxon>
        <taxon>Pseudomonadati</taxon>
        <taxon>Pseudomonadota</taxon>
        <taxon>Betaproteobacteria</taxon>
        <taxon>Burkholderiales</taxon>
        <taxon>Oxalobacteraceae</taxon>
        <taxon>Telluria group</taxon>
        <taxon>Pseudoduganella</taxon>
    </lineage>
</organism>
<feature type="transmembrane region" description="Helical" evidence="6">
    <location>
        <begin position="305"/>
        <end position="323"/>
    </location>
</feature>
<protein>
    <submittedName>
        <fullName evidence="7">Lipopolysaccharide export system permease protein</fullName>
    </submittedName>
</protein>
<evidence type="ECO:0000313" key="7">
    <source>
        <dbReference type="EMBL" id="MBB3122381.1"/>
    </source>
</evidence>
<dbReference type="InterPro" id="IPR030923">
    <property type="entry name" value="LptG"/>
</dbReference>
<feature type="transmembrane region" description="Helical" evidence="6">
    <location>
        <begin position="335"/>
        <end position="355"/>
    </location>
</feature>
<dbReference type="Pfam" id="PF03739">
    <property type="entry name" value="LptF_LptG"/>
    <property type="match status" value="1"/>
</dbReference>
<keyword evidence="4 6" id="KW-1133">Transmembrane helix</keyword>
<evidence type="ECO:0000256" key="4">
    <source>
        <dbReference type="ARBA" id="ARBA00022989"/>
    </source>
</evidence>
<gene>
    <name evidence="7" type="ORF">FHS03_005482</name>
</gene>
<comment type="subcellular location">
    <subcellularLocation>
        <location evidence="1">Cell membrane</location>
        <topology evidence="1">Multi-pass membrane protein</topology>
    </subcellularLocation>
</comment>
<dbReference type="Proteomes" id="UP000541535">
    <property type="component" value="Unassembled WGS sequence"/>
</dbReference>
<keyword evidence="2" id="KW-1003">Cell membrane</keyword>
<keyword evidence="8" id="KW-1185">Reference proteome</keyword>
<dbReference type="GO" id="GO:0055085">
    <property type="term" value="P:transmembrane transport"/>
    <property type="evidence" value="ECO:0007669"/>
    <property type="project" value="InterPro"/>
</dbReference>
<dbReference type="GO" id="GO:0015920">
    <property type="term" value="P:lipopolysaccharide transport"/>
    <property type="evidence" value="ECO:0007669"/>
    <property type="project" value="TreeGrafter"/>
</dbReference>
<feature type="transmembrane region" description="Helical" evidence="6">
    <location>
        <begin position="99"/>
        <end position="118"/>
    </location>
</feature>
<dbReference type="NCBIfam" id="TIGR04408">
    <property type="entry name" value="LptG_lptG"/>
    <property type="match status" value="1"/>
</dbReference>
<evidence type="ECO:0000256" key="6">
    <source>
        <dbReference type="SAM" id="Phobius"/>
    </source>
</evidence>
<evidence type="ECO:0000313" key="8">
    <source>
        <dbReference type="Proteomes" id="UP000541535"/>
    </source>
</evidence>
<keyword evidence="3 6" id="KW-0812">Transmembrane</keyword>
<dbReference type="PANTHER" id="PTHR33529">
    <property type="entry name" value="SLR0882 PROTEIN-RELATED"/>
    <property type="match status" value="1"/>
</dbReference>
<feature type="transmembrane region" description="Helical" evidence="6">
    <location>
        <begin position="7"/>
        <end position="29"/>
    </location>
</feature>
<dbReference type="GO" id="GO:0043190">
    <property type="term" value="C:ATP-binding cassette (ABC) transporter complex"/>
    <property type="evidence" value="ECO:0007669"/>
    <property type="project" value="InterPro"/>
</dbReference>
<feature type="transmembrane region" description="Helical" evidence="6">
    <location>
        <begin position="49"/>
        <end position="78"/>
    </location>
</feature>
<dbReference type="InterPro" id="IPR005495">
    <property type="entry name" value="LptG/LptF_permease"/>
</dbReference>
<keyword evidence="5 6" id="KW-0472">Membrane</keyword>
<comment type="caution">
    <text evidence="7">The sequence shown here is derived from an EMBL/GenBank/DDBJ whole genome shotgun (WGS) entry which is preliminary data.</text>
</comment>
<evidence type="ECO:0000256" key="2">
    <source>
        <dbReference type="ARBA" id="ARBA00022475"/>
    </source>
</evidence>
<dbReference type="AlphaFoldDB" id="A0A7W5BGC3"/>
<evidence type="ECO:0000256" key="5">
    <source>
        <dbReference type="ARBA" id="ARBA00023136"/>
    </source>
</evidence>
<name>A0A7W5BGC3_9BURK</name>
<sequence>MSILQRYFAVSIVKAVAFVLLAFLGLQAFMDLSGELASVGKNGYTLQHAMLYTLLMLPSNVYKVMPVAALIGTIYTMAQFASTSEFTIMRASSMSTRMAGWMLFRIGIGLVIVTFIFGEVITPRTGPLAEKVRLTGRGATVSAEFRSGLWTKDVVKSDGMSGAVQGTRFFNVKEVLPDGQLVGVKLYEFDTSFRLRSITQAKTGIFQGNNVWRLHDVTENHFSNAVLAAGAEATRANHFGQESSAIAIQTHPTKDLVSEITPKILSVSASDPERMSANELRVYTRHLQENKQGTERFKIAFWKKLFDPLAIFVLMALALPFAYLHTRSGGVSLKIFIGIMIGVGYLLVNTLFSHLGMLSTWPAVVTAIMPSLIFLMLALGALWWVERH</sequence>
<dbReference type="EMBL" id="JACHXD010000029">
    <property type="protein sequence ID" value="MBB3122381.1"/>
    <property type="molecule type" value="Genomic_DNA"/>
</dbReference>
<reference evidence="7 8" key="1">
    <citation type="submission" date="2020-08" db="EMBL/GenBank/DDBJ databases">
        <title>Genomic Encyclopedia of Type Strains, Phase III (KMG-III): the genomes of soil and plant-associated and newly described type strains.</title>
        <authorList>
            <person name="Whitman W."/>
        </authorList>
    </citation>
    <scope>NUCLEOTIDE SEQUENCE [LARGE SCALE GENOMIC DNA]</scope>
    <source>
        <strain evidence="7 8">CECT 8897</strain>
    </source>
</reference>
<evidence type="ECO:0000256" key="3">
    <source>
        <dbReference type="ARBA" id="ARBA00022692"/>
    </source>
</evidence>
<dbReference type="RefSeq" id="WP_183444041.1">
    <property type="nucleotide sequence ID" value="NZ_JACHXD010000029.1"/>
</dbReference>
<dbReference type="PANTHER" id="PTHR33529:SF2">
    <property type="entry name" value="LIPOPOLYSACCHARIDE EXPORT SYSTEM PERMEASE PROTEIN LPTG"/>
    <property type="match status" value="1"/>
</dbReference>